<reference evidence="2 3" key="1">
    <citation type="journal article" date="2009" name="PLoS ONE">
        <title>Methylobacterium genome sequences: a reference blueprint to investigate microbial metabolism of C1 compounds from natural and industrial sources.</title>
        <authorList>
            <person name="Vuilleumier S."/>
            <person name="Chistoserdova L."/>
            <person name="Lee M.-C."/>
            <person name="Bringel F."/>
            <person name="Lajus A."/>
            <person name="Zhou Y."/>
            <person name="Gourion B."/>
            <person name="Barbe V."/>
            <person name="Chang J."/>
            <person name="Cruveiller S."/>
            <person name="Dossat C."/>
            <person name="Gillett W."/>
            <person name="Gruffaz C."/>
            <person name="Haugen E."/>
            <person name="Hourcade E."/>
            <person name="Levy R."/>
            <person name="Mangenot S."/>
            <person name="Muller E."/>
            <person name="Nadalig T."/>
            <person name="Pagni M."/>
            <person name="Penny C."/>
            <person name="Peyraud R."/>
            <person name="Robinson D.G."/>
            <person name="Roche D."/>
            <person name="Rouy Z."/>
            <person name="Saenampechek C."/>
            <person name="Salvignol G."/>
            <person name="Vallenet D."/>
            <person name="Wu Z."/>
            <person name="Marx C.J."/>
            <person name="Vorholt J.A."/>
            <person name="Olson M.V."/>
            <person name="Kaul R."/>
            <person name="Weissenbach J."/>
            <person name="Medigue C."/>
            <person name="Lidstrom M.E."/>
        </authorList>
    </citation>
    <scope>NUCLEOTIDE SEQUENCE [LARGE SCALE GENOMIC DNA]</scope>
    <source>
        <strain evidence="3">ATCC 14718 / DSM 1338 / JCM 2805 / NCIMB 9133 / AM1</strain>
    </source>
</reference>
<keyword evidence="1" id="KW-0732">Signal</keyword>
<dbReference type="AlphaFoldDB" id="C5B459"/>
<feature type="chain" id="PRO_5002948516" evidence="1">
    <location>
        <begin position="24"/>
        <end position="229"/>
    </location>
</feature>
<dbReference type="RefSeq" id="WP_003596519.1">
    <property type="nucleotide sequence ID" value="NC_012811.1"/>
</dbReference>
<dbReference type="HOGENOM" id="CLU_1208654_0_0_5"/>
<organism evidence="2 3">
    <name type="scientific">Methylorubrum extorquens (strain ATCC 14718 / DSM 1338 / JCM 2805 / NCIMB 9133 / AM1)</name>
    <name type="common">Methylobacterium extorquens</name>
    <dbReference type="NCBI Taxonomy" id="272630"/>
    <lineage>
        <taxon>Bacteria</taxon>
        <taxon>Pseudomonadati</taxon>
        <taxon>Pseudomonadota</taxon>
        <taxon>Alphaproteobacteria</taxon>
        <taxon>Hyphomicrobiales</taxon>
        <taxon>Methylobacteriaceae</taxon>
        <taxon>Methylorubrum</taxon>
    </lineage>
</organism>
<keyword evidence="3" id="KW-1185">Reference proteome</keyword>
<accession>C5B459</accession>
<dbReference type="EMBL" id="CP001511">
    <property type="protein sequence ID" value="ACS43241.1"/>
    <property type="molecule type" value="Genomic_DNA"/>
</dbReference>
<dbReference type="KEGG" id="mea:Mex_2p0389"/>
<feature type="signal peptide" evidence="1">
    <location>
        <begin position="1"/>
        <end position="23"/>
    </location>
</feature>
<proteinExistence type="predicted"/>
<evidence type="ECO:0000256" key="1">
    <source>
        <dbReference type="SAM" id="SignalP"/>
    </source>
</evidence>
<evidence type="ECO:0000313" key="3">
    <source>
        <dbReference type="Proteomes" id="UP000009081"/>
    </source>
</evidence>
<gene>
    <name evidence="2" type="ordered locus">MexAM1_META2p0389</name>
</gene>
<geneLocation type="plasmid" evidence="2 3">
    <name>megaplasmid</name>
</geneLocation>
<dbReference type="Proteomes" id="UP000009081">
    <property type="component" value="Plasmid megaplasmid"/>
</dbReference>
<evidence type="ECO:0000313" key="2">
    <source>
        <dbReference type="EMBL" id="ACS43241.1"/>
    </source>
</evidence>
<keyword evidence="2" id="KW-0614">Plasmid</keyword>
<sequence length="229" mass="24633">MNLVPTLSLSLALGIAACLPARAETAAAQRASAMEAIRLHEVTAYAISTCRWLRRRSDPKLLERWKRDNDDVLAAAMGVVASQGGLTPARRKVVESLAVAQGSALSASPSECDALFEATRTGKRDLAALIPADRIRNLLGRRAEEAEGVLWILEERRRPDGTLGRIARRYEGADGIEDCDEGAAALGHVWTRAAVLGAKALAMDPDLWLAECLISPTDPLMEDVGQAVR</sequence>
<name>C5B459_METEA</name>
<protein>
    <submittedName>
        <fullName evidence="2">Uncharacterized protein</fullName>
    </submittedName>
</protein>